<feature type="transmembrane region" description="Helical" evidence="9">
    <location>
        <begin position="772"/>
        <end position="791"/>
    </location>
</feature>
<feature type="transmembrane region" description="Helical" evidence="9">
    <location>
        <begin position="706"/>
        <end position="727"/>
    </location>
</feature>
<gene>
    <name evidence="13" type="ORF">FHS57_000288</name>
</gene>
<keyword evidence="5" id="KW-1278">Translocase</keyword>
<evidence type="ECO:0000256" key="9">
    <source>
        <dbReference type="SAM" id="Phobius"/>
    </source>
</evidence>
<evidence type="ECO:0000256" key="4">
    <source>
        <dbReference type="ARBA" id="ARBA00022840"/>
    </source>
</evidence>
<dbReference type="Pfam" id="PF00122">
    <property type="entry name" value="E1-E2_ATPase"/>
    <property type="match status" value="1"/>
</dbReference>
<evidence type="ECO:0000256" key="1">
    <source>
        <dbReference type="ARBA" id="ARBA00004141"/>
    </source>
</evidence>
<keyword evidence="6 9" id="KW-1133">Transmembrane helix</keyword>
<evidence type="ECO:0000256" key="3">
    <source>
        <dbReference type="ARBA" id="ARBA00022741"/>
    </source>
</evidence>
<feature type="transmembrane region" description="Helical" evidence="9">
    <location>
        <begin position="224"/>
        <end position="242"/>
    </location>
</feature>
<keyword evidence="2 9" id="KW-0812">Transmembrane</keyword>
<reference evidence="13 14" key="1">
    <citation type="submission" date="2020-08" db="EMBL/GenBank/DDBJ databases">
        <title>Genomic Encyclopedia of Type Strains, Phase IV (KMG-IV): sequencing the most valuable type-strain genomes for metagenomic binning, comparative biology and taxonomic classification.</title>
        <authorList>
            <person name="Goeker M."/>
        </authorList>
    </citation>
    <scope>NUCLEOTIDE SEQUENCE [LARGE SCALE GENOMIC DNA]</scope>
    <source>
        <strain evidence="13 14">DSM 17976</strain>
    </source>
</reference>
<feature type="domain" description="Cation-transporting P-type ATPase N-terminal" evidence="12">
    <location>
        <begin position="9"/>
        <end position="58"/>
    </location>
</feature>
<dbReference type="InterPro" id="IPR023299">
    <property type="entry name" value="ATPase_P-typ_cyto_dom_N"/>
</dbReference>
<dbReference type="Pfam" id="PF00689">
    <property type="entry name" value="Cation_ATPase_C"/>
    <property type="match status" value="1"/>
</dbReference>
<dbReference type="PROSITE" id="PS00154">
    <property type="entry name" value="ATPASE_E1_E2"/>
    <property type="match status" value="1"/>
</dbReference>
<keyword evidence="14" id="KW-1185">Reference proteome</keyword>
<feature type="transmembrane region" description="Helical" evidence="9">
    <location>
        <begin position="630"/>
        <end position="651"/>
    </location>
</feature>
<dbReference type="InterPro" id="IPR004014">
    <property type="entry name" value="ATPase_P-typ_cation-transptr_N"/>
</dbReference>
<dbReference type="InterPro" id="IPR036412">
    <property type="entry name" value="HAD-like_sf"/>
</dbReference>
<evidence type="ECO:0000256" key="8">
    <source>
        <dbReference type="SAM" id="MobiDB-lite"/>
    </source>
</evidence>
<protein>
    <submittedName>
        <fullName evidence="13">Ca2+-transporting ATPase</fullName>
    </submittedName>
</protein>
<dbReference type="NCBIfam" id="TIGR01494">
    <property type="entry name" value="ATPase_P-type"/>
    <property type="match status" value="2"/>
</dbReference>
<dbReference type="SFLD" id="SFLDF00027">
    <property type="entry name" value="p-type_atpase"/>
    <property type="match status" value="1"/>
</dbReference>
<evidence type="ECO:0000313" key="13">
    <source>
        <dbReference type="EMBL" id="MBB3836306.1"/>
    </source>
</evidence>
<evidence type="ECO:0000259" key="11">
    <source>
        <dbReference type="Pfam" id="PF00689"/>
    </source>
</evidence>
<dbReference type="SUPFAM" id="SSF81653">
    <property type="entry name" value="Calcium ATPase, transduction domain A"/>
    <property type="match status" value="1"/>
</dbReference>
<dbReference type="SFLD" id="SFLDS00003">
    <property type="entry name" value="Haloacid_Dehalogenase"/>
    <property type="match status" value="1"/>
</dbReference>
<organism evidence="13 14">
    <name type="scientific">Runella defluvii</name>
    <dbReference type="NCBI Taxonomy" id="370973"/>
    <lineage>
        <taxon>Bacteria</taxon>
        <taxon>Pseudomonadati</taxon>
        <taxon>Bacteroidota</taxon>
        <taxon>Cytophagia</taxon>
        <taxon>Cytophagales</taxon>
        <taxon>Spirosomataceae</taxon>
        <taxon>Runella</taxon>
    </lineage>
</organism>
<dbReference type="PRINTS" id="PR00119">
    <property type="entry name" value="CATATPASE"/>
</dbReference>
<sequence length="834" mass="92162">MPSHPYPFQGLTDAQVEQSRRENGTNALQDTSNSAWWEALKETVTEPMFILLVACTVIYFSLNELSEGFFMLGAILVVSAISFYQDSRSKKALEALKTYTQASTAVIRNNEVVELPSSEIVVGDVVVVSEGELIPADGTLLQIHDFSVNESILTGEAFAVHKELQNAENNQVFQGALVQSGQGVFETTAVGQHTRLGKIGTSLATIEAEKTPLQLQIDQFVKRMAAVGAVIFVLIWGINYVQSRDVLGSLLKGLTIAMSVLPEEIPVAFATFMALGAWRLMQQGIIVKQTQTVEALGSATVICTDKTGTITENKMALHRLYVNESEEALGENQWQNAPARRLIEVAMWASEPAPFDPMEKALHEAYRQSTEKDERSEFRLVHEYPLSGKPPMMTHVFENQSGKRIIACKGAPEALLRHSTLSDEEKEKVHRQVAAFAADGLRMLGVGVASFEGKTFPEKQQELAFEFLGLVGFYDPPKPNIAKVFKQFYDAGIQLKIITGDNSLTTEAIAKQAHFRSTTPPLTGEELLRLSPEDAEKKIAETTLFTRMFPEAKLKIINTLKAQQQVVGMTGDGVNDGPALKAAHIGIAMGKRGSEIAKQASSLILIDDDFGKMVDAVAAGRKIYNNLKKAIQYIISIHIPIILTVALPLVLGWVYPAIFTPVHVIFLELIMGPTCSIVYENEPLEKRSMHQPPRPMTTTFLNLRELSISIVQGLMITAGTLFIYQYSVRQGYSEDQTRTMVFATLVIANIFLTLANRSFFNSVIESFKYKNNLLLGVIGITIVLLAGLVYVPVLANFFKLTPLSLNQLGFVSLVGLVSVGWFEGFKWGKRKRFW</sequence>
<dbReference type="Gene3D" id="3.40.50.1000">
    <property type="entry name" value="HAD superfamily/HAD-like"/>
    <property type="match status" value="1"/>
</dbReference>
<dbReference type="InterPro" id="IPR008250">
    <property type="entry name" value="ATPase_P-typ_transduc_dom_A_sf"/>
</dbReference>
<evidence type="ECO:0000256" key="6">
    <source>
        <dbReference type="ARBA" id="ARBA00022989"/>
    </source>
</evidence>
<dbReference type="InterPro" id="IPR023214">
    <property type="entry name" value="HAD_sf"/>
</dbReference>
<evidence type="ECO:0000259" key="10">
    <source>
        <dbReference type="Pfam" id="PF00122"/>
    </source>
</evidence>
<feature type="transmembrane region" description="Helical" evidence="9">
    <location>
        <begin position="254"/>
        <end position="278"/>
    </location>
</feature>
<dbReference type="PRINTS" id="PR00120">
    <property type="entry name" value="HATPASE"/>
</dbReference>
<evidence type="ECO:0000256" key="2">
    <source>
        <dbReference type="ARBA" id="ARBA00022692"/>
    </source>
</evidence>
<dbReference type="InterPro" id="IPR006068">
    <property type="entry name" value="ATPase_P-typ_cation-transptr_C"/>
</dbReference>
<dbReference type="Gene3D" id="3.40.1110.10">
    <property type="entry name" value="Calcium-transporting ATPase, cytoplasmic domain N"/>
    <property type="match status" value="1"/>
</dbReference>
<dbReference type="SUPFAM" id="SSF56784">
    <property type="entry name" value="HAD-like"/>
    <property type="match status" value="1"/>
</dbReference>
<comment type="caution">
    <text evidence="13">The sequence shown here is derived from an EMBL/GenBank/DDBJ whole genome shotgun (WGS) entry which is preliminary data.</text>
</comment>
<dbReference type="Pfam" id="PF00702">
    <property type="entry name" value="Hydrolase"/>
    <property type="match status" value="1"/>
</dbReference>
<feature type="domain" description="P-type ATPase A" evidence="10">
    <location>
        <begin position="100"/>
        <end position="202"/>
    </location>
</feature>
<dbReference type="PANTHER" id="PTHR42861">
    <property type="entry name" value="CALCIUM-TRANSPORTING ATPASE"/>
    <property type="match status" value="1"/>
</dbReference>
<dbReference type="InterPro" id="IPR023298">
    <property type="entry name" value="ATPase_P-typ_TM_dom_sf"/>
</dbReference>
<accession>A0A7W5ZIF0</accession>
<dbReference type="SUPFAM" id="SSF81665">
    <property type="entry name" value="Calcium ATPase, transmembrane domain M"/>
    <property type="match status" value="1"/>
</dbReference>
<dbReference type="InterPro" id="IPR018303">
    <property type="entry name" value="ATPase_P-typ_P_site"/>
</dbReference>
<feature type="transmembrane region" description="Helical" evidence="9">
    <location>
        <begin position="657"/>
        <end position="679"/>
    </location>
</feature>
<comment type="subcellular location">
    <subcellularLocation>
        <location evidence="1">Membrane</location>
        <topology evidence="1">Multi-pass membrane protein</topology>
    </subcellularLocation>
</comment>
<dbReference type="InterPro" id="IPR001757">
    <property type="entry name" value="P_typ_ATPase"/>
</dbReference>
<dbReference type="Proteomes" id="UP000541352">
    <property type="component" value="Unassembled WGS sequence"/>
</dbReference>
<name>A0A7W5ZIF0_9BACT</name>
<feature type="transmembrane region" description="Helical" evidence="9">
    <location>
        <begin position="68"/>
        <end position="84"/>
    </location>
</feature>
<evidence type="ECO:0000256" key="7">
    <source>
        <dbReference type="ARBA" id="ARBA00023136"/>
    </source>
</evidence>
<dbReference type="RefSeq" id="WP_183971077.1">
    <property type="nucleotide sequence ID" value="NZ_JACIBY010000001.1"/>
</dbReference>
<dbReference type="InterPro" id="IPR059000">
    <property type="entry name" value="ATPase_P-type_domA"/>
</dbReference>
<keyword evidence="4" id="KW-0067">ATP-binding</keyword>
<dbReference type="EMBL" id="JACIBY010000001">
    <property type="protein sequence ID" value="MBB3836306.1"/>
    <property type="molecule type" value="Genomic_DNA"/>
</dbReference>
<evidence type="ECO:0000313" key="14">
    <source>
        <dbReference type="Proteomes" id="UP000541352"/>
    </source>
</evidence>
<dbReference type="Gene3D" id="1.20.1110.10">
    <property type="entry name" value="Calcium-transporting ATPase, transmembrane domain"/>
    <property type="match status" value="1"/>
</dbReference>
<feature type="transmembrane region" description="Helical" evidence="9">
    <location>
        <begin position="803"/>
        <end position="822"/>
    </location>
</feature>
<keyword evidence="7 9" id="KW-0472">Membrane</keyword>
<dbReference type="GO" id="GO:0005524">
    <property type="term" value="F:ATP binding"/>
    <property type="evidence" value="ECO:0007669"/>
    <property type="project" value="UniProtKB-KW"/>
</dbReference>
<dbReference type="GO" id="GO:0016020">
    <property type="term" value="C:membrane"/>
    <property type="evidence" value="ECO:0007669"/>
    <property type="project" value="UniProtKB-SubCell"/>
</dbReference>
<dbReference type="Pfam" id="PF00690">
    <property type="entry name" value="Cation_ATPase_N"/>
    <property type="match status" value="1"/>
</dbReference>
<dbReference type="InterPro" id="IPR044492">
    <property type="entry name" value="P_typ_ATPase_HD_dom"/>
</dbReference>
<evidence type="ECO:0000256" key="5">
    <source>
        <dbReference type="ARBA" id="ARBA00022967"/>
    </source>
</evidence>
<dbReference type="AlphaFoldDB" id="A0A7W5ZIF0"/>
<dbReference type="SFLD" id="SFLDG00002">
    <property type="entry name" value="C1.7:_P-type_atpase_like"/>
    <property type="match status" value="1"/>
</dbReference>
<feature type="domain" description="Cation-transporting P-type ATPase C-terminal" evidence="11">
    <location>
        <begin position="656"/>
        <end position="827"/>
    </location>
</feature>
<keyword evidence="3" id="KW-0547">Nucleotide-binding</keyword>
<proteinExistence type="predicted"/>
<feature type="region of interest" description="Disordered" evidence="8">
    <location>
        <begin position="1"/>
        <end position="28"/>
    </location>
</feature>
<feature type="transmembrane region" description="Helical" evidence="9">
    <location>
        <begin position="739"/>
        <end position="760"/>
    </location>
</feature>
<dbReference type="GO" id="GO:0016887">
    <property type="term" value="F:ATP hydrolysis activity"/>
    <property type="evidence" value="ECO:0007669"/>
    <property type="project" value="InterPro"/>
</dbReference>
<dbReference type="Gene3D" id="2.70.150.10">
    <property type="entry name" value="Calcium-transporting ATPase, cytoplasmic transduction domain A"/>
    <property type="match status" value="1"/>
</dbReference>
<evidence type="ECO:0000259" key="12">
    <source>
        <dbReference type="Pfam" id="PF00690"/>
    </source>
</evidence>